<reference evidence="3 4" key="1">
    <citation type="submission" date="2024-09" db="EMBL/GenBank/DDBJ databases">
        <authorList>
            <person name="Sun Q."/>
            <person name="Mori K."/>
        </authorList>
    </citation>
    <scope>NUCLEOTIDE SEQUENCE [LARGE SCALE GENOMIC DNA]</scope>
    <source>
        <strain evidence="3 4">TBRC 0563</strain>
    </source>
</reference>
<feature type="domain" description="HTH cro/C1-type" evidence="2">
    <location>
        <begin position="14"/>
        <end position="74"/>
    </location>
</feature>
<dbReference type="RefSeq" id="WP_378194205.1">
    <property type="nucleotide sequence ID" value="NZ_JBHLZP010000006.1"/>
</dbReference>
<dbReference type="Proteomes" id="UP001589627">
    <property type="component" value="Unassembled WGS sequence"/>
</dbReference>
<dbReference type="EMBL" id="JBHLZP010000006">
    <property type="protein sequence ID" value="MFB9831006.1"/>
    <property type="molecule type" value="Genomic_DNA"/>
</dbReference>
<dbReference type="SUPFAM" id="SSF47413">
    <property type="entry name" value="lambda repressor-like DNA-binding domains"/>
    <property type="match status" value="1"/>
</dbReference>
<dbReference type="PANTHER" id="PTHR43236:SF1">
    <property type="entry name" value="BLL7220 PROTEIN"/>
    <property type="match status" value="1"/>
</dbReference>
<evidence type="ECO:0000259" key="2">
    <source>
        <dbReference type="PROSITE" id="PS50943"/>
    </source>
</evidence>
<dbReference type="PANTHER" id="PTHR43236">
    <property type="entry name" value="ANTITOXIN HIGA1"/>
    <property type="match status" value="1"/>
</dbReference>
<dbReference type="Gene3D" id="1.10.260.40">
    <property type="entry name" value="lambda repressor-like DNA-binding domains"/>
    <property type="match status" value="1"/>
</dbReference>
<proteinExistence type="inferred from homology"/>
<evidence type="ECO:0000313" key="4">
    <source>
        <dbReference type="Proteomes" id="UP001589627"/>
    </source>
</evidence>
<comment type="similarity">
    <text evidence="1">Belongs to the short-chain fatty acyl-CoA assimilation regulator (ScfR) family.</text>
</comment>
<dbReference type="InterPro" id="IPR010982">
    <property type="entry name" value="Lambda_DNA-bd_dom_sf"/>
</dbReference>
<dbReference type="Gene3D" id="1.10.10.2910">
    <property type="match status" value="1"/>
</dbReference>
<evidence type="ECO:0000256" key="1">
    <source>
        <dbReference type="ARBA" id="ARBA00007227"/>
    </source>
</evidence>
<name>A0ABV5Y7L4_9ACTN</name>
<organism evidence="3 4">
    <name type="scientific">Actinoallomurus acaciae</name>
    <dbReference type="NCBI Taxonomy" id="502577"/>
    <lineage>
        <taxon>Bacteria</taxon>
        <taxon>Bacillati</taxon>
        <taxon>Actinomycetota</taxon>
        <taxon>Actinomycetes</taxon>
        <taxon>Streptosporangiales</taxon>
        <taxon>Thermomonosporaceae</taxon>
        <taxon>Actinoallomurus</taxon>
    </lineage>
</organism>
<dbReference type="CDD" id="cd00093">
    <property type="entry name" value="HTH_XRE"/>
    <property type="match status" value="1"/>
</dbReference>
<protein>
    <submittedName>
        <fullName evidence="3">ImmA/IrrE family metallo-endopeptidase</fullName>
    </submittedName>
</protein>
<keyword evidence="4" id="KW-1185">Reference proteome</keyword>
<dbReference type="InterPro" id="IPR010359">
    <property type="entry name" value="IrrE_HExxH"/>
</dbReference>
<sequence>MVSAEPETAHATMLTLARESRGVTQLDVAKAMSALAGERISQGYVSKAEAGRLKVSGARLELYGRALRYPPGTLCMDADVHGVGIGLVHHRKKAALGAQALRRIHAELALTRLQVRGLVSAVTEDVHHFERVAVTDLESPSDAARTLRKLWNLPEGPVSDLVQTIEQAGGLVLTRDLGTRDVDAVSQWEGVEAPLFLLNAHAPGDRFRFSLGHELGHIVMHPEPGATTLQERQADEFASEFLMPAADIVADLRNGLDLNRLLALKHRWRVSMAALARRAVTLAAISDWQYRNLMVEMSTLGYRTHEPGDLARECPGKVTAIVERLTHAQGLDRVAVTAGLLPEEFRRLYLSDAAQDGDSPDADTVHEVHR</sequence>
<dbReference type="Pfam" id="PF06114">
    <property type="entry name" value="Peptidase_M78"/>
    <property type="match status" value="1"/>
</dbReference>
<gene>
    <name evidence="3" type="ORF">ACFFNX_02225</name>
</gene>
<dbReference type="InterPro" id="IPR052345">
    <property type="entry name" value="Rad_response_metalloprotease"/>
</dbReference>
<evidence type="ECO:0000313" key="3">
    <source>
        <dbReference type="EMBL" id="MFB9831006.1"/>
    </source>
</evidence>
<dbReference type="InterPro" id="IPR001387">
    <property type="entry name" value="Cro/C1-type_HTH"/>
</dbReference>
<dbReference type="PROSITE" id="PS50943">
    <property type="entry name" value="HTH_CROC1"/>
    <property type="match status" value="1"/>
</dbReference>
<accession>A0ABV5Y7L4</accession>
<comment type="caution">
    <text evidence="3">The sequence shown here is derived from an EMBL/GenBank/DDBJ whole genome shotgun (WGS) entry which is preliminary data.</text>
</comment>